<dbReference type="NCBIfam" id="TIGR04337">
    <property type="entry name" value="AmmeMemoSam_rS"/>
    <property type="match status" value="1"/>
</dbReference>
<evidence type="ECO:0000313" key="8">
    <source>
        <dbReference type="EMBL" id="MCF4142938.1"/>
    </source>
</evidence>
<dbReference type="CDD" id="cd01335">
    <property type="entry name" value="Radical_SAM"/>
    <property type="match status" value="1"/>
</dbReference>
<evidence type="ECO:0000259" key="7">
    <source>
        <dbReference type="PROSITE" id="PS51918"/>
    </source>
</evidence>
<sequence length="329" mass="36409">MKTEALWWHPEGDGIICDLCPHSCFLKPGDSGFCSVRKNEGGVLMVLNYGEISSVAIDPVEKKPLFHWHPGEPILSLGSVGCSMNCPFCQNWRLTRFDGAPPTTDMSPSDISDLTDRSGTDLVAFTYNEPLVSYEFLIDVLPMLRKKGKRTVLVTNGQIAQAPLKDLLPSIDCANVDLKTFDDDTYTKIGGNLDATKSTIKAIHEKGIHLEISWLAVPGISDDLEEFARMLRWLNNLDPAIPLHINRYYPAHRWNAPPTDERLMDHMADLASSELMRVYQGNRGLGSITRCMSCGAPLVTRGGYRVDAMGLLEDGRCSECGAQSDIIVH</sequence>
<evidence type="ECO:0000256" key="2">
    <source>
        <dbReference type="ARBA" id="ARBA00022485"/>
    </source>
</evidence>
<keyword evidence="6" id="KW-0411">Iron-sulfur</keyword>
<keyword evidence="3" id="KW-0949">S-adenosyl-L-methionine</keyword>
<proteinExistence type="predicted"/>
<dbReference type="Gene3D" id="3.20.20.70">
    <property type="entry name" value="Aldolase class I"/>
    <property type="match status" value="1"/>
</dbReference>
<keyword evidence="2" id="KW-0004">4Fe-4S</keyword>
<evidence type="ECO:0000256" key="1">
    <source>
        <dbReference type="ARBA" id="ARBA00001966"/>
    </source>
</evidence>
<keyword evidence="4" id="KW-0479">Metal-binding</keyword>
<dbReference type="InterPro" id="IPR027596">
    <property type="entry name" value="AmmeMemoSam_rS"/>
</dbReference>
<gene>
    <name evidence="8" type="primary">amrS</name>
    <name evidence="8" type="ORF">L2W38_08905</name>
</gene>
<accession>A0ABS9ET12</accession>
<dbReference type="PANTHER" id="PTHR30352">
    <property type="entry name" value="PYRUVATE FORMATE-LYASE-ACTIVATING ENZYME"/>
    <property type="match status" value="1"/>
</dbReference>
<reference evidence="8 9" key="1">
    <citation type="submission" date="2022-01" db="EMBL/GenBank/DDBJ databases">
        <title>Dethiosulfovibrio faecalis sp. nov., a novel proteolytic, non-sulfur-reducing bacterium isolated from a marine aquaculture solid waste bioreactor.</title>
        <authorList>
            <person name="Grabowski S."/>
            <person name="Apolinario E."/>
            <person name="Schneider N."/>
            <person name="Marshall C.W."/>
            <person name="Sowers K.R."/>
        </authorList>
    </citation>
    <scope>NUCLEOTIDE SEQUENCE [LARGE SCALE GENOMIC DNA]</scope>
    <source>
        <strain evidence="8 9">DSM 12537</strain>
    </source>
</reference>
<evidence type="ECO:0000256" key="3">
    <source>
        <dbReference type="ARBA" id="ARBA00022691"/>
    </source>
</evidence>
<dbReference type="SFLD" id="SFLDG01101">
    <property type="entry name" value="Uncharacterised_Radical_SAM_Su"/>
    <property type="match status" value="1"/>
</dbReference>
<comment type="caution">
    <text evidence="8">The sequence shown here is derived from an EMBL/GenBank/DDBJ whole genome shotgun (WGS) entry which is preliminary data.</text>
</comment>
<dbReference type="EMBL" id="JAKGUD010000009">
    <property type="protein sequence ID" value="MCF4142938.1"/>
    <property type="molecule type" value="Genomic_DNA"/>
</dbReference>
<feature type="domain" description="Radical SAM core" evidence="7">
    <location>
        <begin position="68"/>
        <end position="285"/>
    </location>
</feature>
<organism evidence="8 9">
    <name type="scientific">Dethiosulfovibrio marinus</name>
    <dbReference type="NCBI Taxonomy" id="133532"/>
    <lineage>
        <taxon>Bacteria</taxon>
        <taxon>Thermotogati</taxon>
        <taxon>Synergistota</taxon>
        <taxon>Synergistia</taxon>
        <taxon>Synergistales</taxon>
        <taxon>Dethiosulfovibrionaceae</taxon>
        <taxon>Dethiosulfovibrio</taxon>
    </lineage>
</organism>
<dbReference type="PROSITE" id="PS51918">
    <property type="entry name" value="RADICAL_SAM"/>
    <property type="match status" value="1"/>
</dbReference>
<evidence type="ECO:0000256" key="4">
    <source>
        <dbReference type="ARBA" id="ARBA00022723"/>
    </source>
</evidence>
<dbReference type="Proteomes" id="UP001200430">
    <property type="component" value="Unassembled WGS sequence"/>
</dbReference>
<dbReference type="InterPro" id="IPR058240">
    <property type="entry name" value="rSAM_sf"/>
</dbReference>
<evidence type="ECO:0000256" key="5">
    <source>
        <dbReference type="ARBA" id="ARBA00023004"/>
    </source>
</evidence>
<keyword evidence="9" id="KW-1185">Reference proteome</keyword>
<dbReference type="RefSeq" id="WP_236099655.1">
    <property type="nucleotide sequence ID" value="NZ_JAKGUD010000009.1"/>
</dbReference>
<name>A0ABS9ET12_9BACT</name>
<evidence type="ECO:0000256" key="6">
    <source>
        <dbReference type="ARBA" id="ARBA00023014"/>
    </source>
</evidence>
<dbReference type="InterPro" id="IPR007197">
    <property type="entry name" value="rSAM"/>
</dbReference>
<dbReference type="InterPro" id="IPR013785">
    <property type="entry name" value="Aldolase_TIM"/>
</dbReference>
<dbReference type="InterPro" id="IPR034457">
    <property type="entry name" value="Organic_radical-activating"/>
</dbReference>
<dbReference type="SFLD" id="SFLDS00029">
    <property type="entry name" value="Radical_SAM"/>
    <property type="match status" value="1"/>
</dbReference>
<evidence type="ECO:0000313" key="9">
    <source>
        <dbReference type="Proteomes" id="UP001200430"/>
    </source>
</evidence>
<keyword evidence="5" id="KW-0408">Iron</keyword>
<dbReference type="PIRSF" id="PIRSF004869">
    <property type="entry name" value="PflX_prd"/>
    <property type="match status" value="1"/>
</dbReference>
<dbReference type="SUPFAM" id="SSF102114">
    <property type="entry name" value="Radical SAM enzymes"/>
    <property type="match status" value="1"/>
</dbReference>
<dbReference type="InterPro" id="IPR016431">
    <property type="entry name" value="Pyrv-formate_lyase-activ_prd"/>
</dbReference>
<dbReference type="PANTHER" id="PTHR30352:SF5">
    <property type="entry name" value="PYRUVATE FORMATE-LYASE 1-ACTIVATING ENZYME"/>
    <property type="match status" value="1"/>
</dbReference>
<comment type="cofactor">
    <cofactor evidence="1">
        <name>[4Fe-4S] cluster</name>
        <dbReference type="ChEBI" id="CHEBI:49883"/>
    </cofactor>
</comment>
<protein>
    <submittedName>
        <fullName evidence="8">AmmeMemoRadiSam system radical SAM enzyme</fullName>
    </submittedName>
</protein>
<dbReference type="Pfam" id="PF04055">
    <property type="entry name" value="Radical_SAM"/>
    <property type="match status" value="1"/>
</dbReference>